<sequence length="86" mass="9061">MKKITLSAIIIMASIFSVQAQLYTPSGTVLGTSLNSNVGIGTSSPSEKITIEGNHGDTRFLLHSIGGGDDARQADLMLWASEPQLT</sequence>
<dbReference type="AlphaFoldDB" id="A0A9X2ZBJ7"/>
<evidence type="ECO:0000313" key="2">
    <source>
        <dbReference type="EMBL" id="MCV9928246.1"/>
    </source>
</evidence>
<proteinExistence type="predicted"/>
<evidence type="ECO:0000313" key="3">
    <source>
        <dbReference type="Proteomes" id="UP001151079"/>
    </source>
</evidence>
<reference evidence="2" key="1">
    <citation type="submission" date="2022-10" db="EMBL/GenBank/DDBJ databases">
        <title>Two novel species of Flavobacterium.</title>
        <authorList>
            <person name="Liu Q."/>
            <person name="Xin Y.-H."/>
        </authorList>
    </citation>
    <scope>NUCLEOTIDE SEQUENCE</scope>
    <source>
        <strain evidence="2">LS1R49</strain>
    </source>
</reference>
<evidence type="ECO:0000256" key="1">
    <source>
        <dbReference type="SAM" id="SignalP"/>
    </source>
</evidence>
<keyword evidence="1" id="KW-0732">Signal</keyword>
<feature type="chain" id="PRO_5040839524" description="Secretion protein" evidence="1">
    <location>
        <begin position="21"/>
        <end position="86"/>
    </location>
</feature>
<evidence type="ECO:0008006" key="4">
    <source>
        <dbReference type="Google" id="ProtNLM"/>
    </source>
</evidence>
<name>A0A9X2ZBJ7_9FLAO</name>
<accession>A0A9X2ZBJ7</accession>
<keyword evidence="3" id="KW-1185">Reference proteome</keyword>
<protein>
    <recommendedName>
        <fullName evidence="4">Secretion protein</fullName>
    </recommendedName>
</protein>
<dbReference type="Proteomes" id="UP001151079">
    <property type="component" value="Unassembled WGS sequence"/>
</dbReference>
<gene>
    <name evidence="2" type="ORF">OIU83_11305</name>
</gene>
<dbReference type="RefSeq" id="WP_264206367.1">
    <property type="nucleotide sequence ID" value="NZ_JAOZEW010000011.1"/>
</dbReference>
<organism evidence="2 3">
    <name type="scientific">Flavobacterium shii</name>
    <dbReference type="NCBI Taxonomy" id="2987687"/>
    <lineage>
        <taxon>Bacteria</taxon>
        <taxon>Pseudomonadati</taxon>
        <taxon>Bacteroidota</taxon>
        <taxon>Flavobacteriia</taxon>
        <taxon>Flavobacteriales</taxon>
        <taxon>Flavobacteriaceae</taxon>
        <taxon>Flavobacterium</taxon>
    </lineage>
</organism>
<dbReference type="EMBL" id="JAOZEW010000011">
    <property type="protein sequence ID" value="MCV9928246.1"/>
    <property type="molecule type" value="Genomic_DNA"/>
</dbReference>
<feature type="signal peptide" evidence="1">
    <location>
        <begin position="1"/>
        <end position="20"/>
    </location>
</feature>
<comment type="caution">
    <text evidence="2">The sequence shown here is derived from an EMBL/GenBank/DDBJ whole genome shotgun (WGS) entry which is preliminary data.</text>
</comment>